<dbReference type="Pfam" id="PF12412">
    <property type="entry name" value="DUF3667"/>
    <property type="match status" value="1"/>
</dbReference>
<evidence type="ECO:0000313" key="2">
    <source>
        <dbReference type="EMBL" id="MBW3366302.1"/>
    </source>
</evidence>
<comment type="caution">
    <text evidence="2">The sequence shown here is derived from an EMBL/GenBank/DDBJ whole genome shotgun (WGS) entry which is preliminary data.</text>
</comment>
<name>A0ABS6XEI8_9BACT</name>
<protein>
    <submittedName>
        <fullName evidence="2">DUF3667 domain-containing protein</fullName>
    </submittedName>
</protein>
<feature type="transmembrane region" description="Helical" evidence="1">
    <location>
        <begin position="309"/>
        <end position="330"/>
    </location>
</feature>
<feature type="transmembrane region" description="Helical" evidence="1">
    <location>
        <begin position="214"/>
        <end position="232"/>
    </location>
</feature>
<feature type="transmembrane region" description="Helical" evidence="1">
    <location>
        <begin position="81"/>
        <end position="99"/>
    </location>
</feature>
<feature type="transmembrane region" description="Helical" evidence="1">
    <location>
        <begin position="269"/>
        <end position="288"/>
    </location>
</feature>
<organism evidence="2 3">
    <name type="scientific">Pontibacter populi</name>
    <dbReference type="NCBI Taxonomy" id="890055"/>
    <lineage>
        <taxon>Bacteria</taxon>
        <taxon>Pseudomonadati</taxon>
        <taxon>Bacteroidota</taxon>
        <taxon>Cytophagia</taxon>
        <taxon>Cytophagales</taxon>
        <taxon>Hymenobacteraceae</taxon>
        <taxon>Pontibacter</taxon>
    </lineage>
</organism>
<evidence type="ECO:0000313" key="3">
    <source>
        <dbReference type="Proteomes" id="UP000774935"/>
    </source>
</evidence>
<dbReference type="RefSeq" id="WP_199110888.1">
    <property type="nucleotide sequence ID" value="NZ_JAHWXQ010000004.1"/>
</dbReference>
<evidence type="ECO:0000256" key="1">
    <source>
        <dbReference type="SAM" id="Phobius"/>
    </source>
</evidence>
<feature type="transmembrane region" description="Helical" evidence="1">
    <location>
        <begin position="244"/>
        <end position="263"/>
    </location>
</feature>
<keyword evidence="1" id="KW-0472">Membrane</keyword>
<dbReference type="Proteomes" id="UP000774935">
    <property type="component" value="Unassembled WGS sequence"/>
</dbReference>
<sequence length="332" mass="38084">MKKHYRSENNCLNCDTIVTDKFCSACGQENLKLHDNFLHIVLHSVGHYFHFESKFFKSIVPLLTKPGFLTKEYFAGKRASHLNPISMYISISIVFFFLFTGNTQSNEKDILKEKAAKENTISKAEAEKAKAIIGNAVSEEAGDNTKSLQNNTKEATDSTSNYSASLISTKENGKNTSSLVNVGSLPVSLENKLEKVLDDKLSQQLFLNKLVSHLPKMMFILLPLFALILKLVNFRSKKFYAEHLIYSIHVHSFLFLFGSILIILDWVLFFLDGWLMFIGILIMLWYIYRSMRNTYRSSRWRTVYKFFMLALAYTFLMLLSGCIVVIATLYTM</sequence>
<keyword evidence="1" id="KW-1133">Transmembrane helix</keyword>
<gene>
    <name evidence="2" type="ORF">KYK27_14665</name>
</gene>
<reference evidence="2 3" key="1">
    <citation type="submission" date="2021-07" db="EMBL/GenBank/DDBJ databases">
        <authorList>
            <person name="Kim M.K."/>
        </authorList>
    </citation>
    <scope>NUCLEOTIDE SEQUENCE [LARGE SCALE GENOMIC DNA]</scope>
    <source>
        <strain evidence="2 3">HLY7-15</strain>
    </source>
</reference>
<proteinExistence type="predicted"/>
<dbReference type="EMBL" id="JAHWXQ010000004">
    <property type="protein sequence ID" value="MBW3366302.1"/>
    <property type="molecule type" value="Genomic_DNA"/>
</dbReference>
<dbReference type="InterPro" id="IPR022134">
    <property type="entry name" value="DUF3667"/>
</dbReference>
<keyword evidence="1" id="KW-0812">Transmembrane</keyword>
<accession>A0ABS6XEI8</accession>
<keyword evidence="3" id="KW-1185">Reference proteome</keyword>